<evidence type="ECO:0000313" key="4">
    <source>
        <dbReference type="WBParaSite" id="HPBE_0000003101-mRNA-1"/>
    </source>
</evidence>
<dbReference type="WBParaSite" id="HPBE_0000003101-mRNA-1">
    <property type="protein sequence ID" value="HPBE_0000003101-mRNA-1"/>
    <property type="gene ID" value="HPBE_0000003101"/>
</dbReference>
<dbReference type="EMBL" id="UZAH01000016">
    <property type="protein sequence ID" value="VDO18265.1"/>
    <property type="molecule type" value="Genomic_DNA"/>
</dbReference>
<reference evidence="2 3" key="1">
    <citation type="submission" date="2018-11" db="EMBL/GenBank/DDBJ databases">
        <authorList>
            <consortium name="Pathogen Informatics"/>
        </authorList>
    </citation>
    <scope>NUCLEOTIDE SEQUENCE [LARGE SCALE GENOMIC DNA]</scope>
</reference>
<sequence length="82" mass="8986">MYLPLLALFAVDAAAYGVMQARTTCKPLEASDSMTYHYSQGTINGQYGKQEYDEGVKVTVSCKDNSQELLGEFLLGISELVI</sequence>
<evidence type="ECO:0000256" key="1">
    <source>
        <dbReference type="SAM" id="SignalP"/>
    </source>
</evidence>
<keyword evidence="1" id="KW-0732">Signal</keyword>
<gene>
    <name evidence="2" type="ORF">HPBE_LOCUS32</name>
</gene>
<evidence type="ECO:0000313" key="3">
    <source>
        <dbReference type="Proteomes" id="UP000050761"/>
    </source>
</evidence>
<accession>A0A3P7WXX4</accession>
<evidence type="ECO:0000313" key="2">
    <source>
        <dbReference type="EMBL" id="VDO18265.1"/>
    </source>
</evidence>
<feature type="chain" id="PRO_5044551185" evidence="1">
    <location>
        <begin position="22"/>
        <end position="82"/>
    </location>
</feature>
<reference evidence="4" key="2">
    <citation type="submission" date="2019-09" db="UniProtKB">
        <authorList>
            <consortium name="WormBaseParasite"/>
        </authorList>
    </citation>
    <scope>IDENTIFICATION</scope>
</reference>
<protein>
    <submittedName>
        <fullName evidence="4">SCPU domain-containing protein</fullName>
    </submittedName>
</protein>
<dbReference type="Proteomes" id="UP000050761">
    <property type="component" value="Unassembled WGS sequence"/>
</dbReference>
<accession>A0A183F1U0</accession>
<keyword evidence="3" id="KW-1185">Reference proteome</keyword>
<proteinExistence type="predicted"/>
<organism evidence="3 4">
    <name type="scientific">Heligmosomoides polygyrus</name>
    <name type="common">Parasitic roundworm</name>
    <dbReference type="NCBI Taxonomy" id="6339"/>
    <lineage>
        <taxon>Eukaryota</taxon>
        <taxon>Metazoa</taxon>
        <taxon>Ecdysozoa</taxon>
        <taxon>Nematoda</taxon>
        <taxon>Chromadorea</taxon>
        <taxon>Rhabditida</taxon>
        <taxon>Rhabditina</taxon>
        <taxon>Rhabditomorpha</taxon>
        <taxon>Strongyloidea</taxon>
        <taxon>Heligmosomidae</taxon>
        <taxon>Heligmosomoides</taxon>
    </lineage>
</organism>
<feature type="signal peptide" evidence="1">
    <location>
        <begin position="1"/>
        <end position="21"/>
    </location>
</feature>
<dbReference type="AlphaFoldDB" id="A0A183F1U0"/>
<name>A0A183F1U0_HELPZ</name>